<comment type="catalytic activity">
    <reaction evidence="9 10">
        <text>L-arginyl-[protein] + NAD(+) = N(omega)-(ADP-D-ribosyl)-L-arginyl-[protein] + nicotinamide + H(+)</text>
        <dbReference type="Rhea" id="RHEA:19149"/>
        <dbReference type="Rhea" id="RHEA-COMP:10532"/>
        <dbReference type="Rhea" id="RHEA-COMP:15087"/>
        <dbReference type="ChEBI" id="CHEBI:15378"/>
        <dbReference type="ChEBI" id="CHEBI:17154"/>
        <dbReference type="ChEBI" id="CHEBI:29965"/>
        <dbReference type="ChEBI" id="CHEBI:57540"/>
        <dbReference type="ChEBI" id="CHEBI:142554"/>
        <dbReference type="EC" id="2.4.2.31"/>
    </reaction>
</comment>
<protein>
    <recommendedName>
        <fullName evidence="10">NAD(P)(+)--arginine ADP-ribosyltransferase</fullName>
        <ecNumber evidence="10">2.4.2.31</ecNumber>
    </recommendedName>
    <alternativeName>
        <fullName evidence="10">Mono(ADP-ribosyl)transferase</fullName>
    </alternativeName>
</protein>
<evidence type="ECO:0000256" key="7">
    <source>
        <dbReference type="ARBA" id="ARBA00023027"/>
    </source>
</evidence>
<accession>A0AAW1ZL10</accession>
<dbReference type="PANTHER" id="PTHR10339">
    <property type="entry name" value="ADP-RIBOSYLTRANSFERASE"/>
    <property type="match status" value="1"/>
</dbReference>
<dbReference type="EC" id="2.4.2.31" evidence="10"/>
<evidence type="ECO:0000256" key="2">
    <source>
        <dbReference type="ARBA" id="ARBA00022676"/>
    </source>
</evidence>
<dbReference type="PROSITE" id="PS51996">
    <property type="entry name" value="TR_MART"/>
    <property type="match status" value="1"/>
</dbReference>
<sequence>MLLIIEALLLISSALGQDHRAAGEEHKLDMAPNSVDDYYYGCRENMAKKVKEKYLNEKCDNSEFEKNKFKKAWDVGKKALDQKISKHDTLKCNFIAIYVYTNTPDTADTKIYDKFNNDARNGKQNYKDGTYKWYSLQFLLTEAIEILRKKQNRCFNTFRGTKLTFNGFAFPTIRFGSFTSSSLDRNIAKRFGNKSCFEIYTCLGAEVTEYSRLPYEKEVLIPPYEMFKVIDVRTRIYQKDLWCDTVFTLKSSGTRSELNCALCKKDQNNKVQCLLNKVL</sequence>
<dbReference type="SUPFAM" id="SSF56399">
    <property type="entry name" value="ADP-ribosylation"/>
    <property type="match status" value="1"/>
</dbReference>
<keyword evidence="5 10" id="KW-0732">Signal</keyword>
<keyword evidence="4" id="KW-0548">Nucleotidyltransferase</keyword>
<dbReference type="PANTHER" id="PTHR10339:SF27">
    <property type="entry name" value="NAD(P)(+)--ARGININE ADP-RIBOSYLTRANSFERASE"/>
    <property type="match status" value="1"/>
</dbReference>
<dbReference type="InterPro" id="IPR000768">
    <property type="entry name" value="ART"/>
</dbReference>
<evidence type="ECO:0000256" key="3">
    <source>
        <dbReference type="ARBA" id="ARBA00022679"/>
    </source>
</evidence>
<keyword evidence="6 10" id="KW-0521">NADP</keyword>
<feature type="chain" id="PRO_5043094829" description="NAD(P)(+)--arginine ADP-ribosyltransferase" evidence="10">
    <location>
        <begin position="17"/>
        <end position="279"/>
    </location>
</feature>
<dbReference type="AlphaFoldDB" id="A0AAW1ZL10"/>
<dbReference type="GO" id="GO:0003950">
    <property type="term" value="F:NAD+ poly-ADP-ribosyltransferase activity"/>
    <property type="evidence" value="ECO:0007669"/>
    <property type="project" value="TreeGrafter"/>
</dbReference>
<keyword evidence="2 10" id="KW-0328">Glycosyltransferase</keyword>
<dbReference type="Pfam" id="PF01129">
    <property type="entry name" value="ART"/>
    <property type="match status" value="1"/>
</dbReference>
<evidence type="ECO:0000313" key="12">
    <source>
        <dbReference type="Proteomes" id="UP001479290"/>
    </source>
</evidence>
<organism evidence="11 12">
    <name type="scientific">Culter alburnus</name>
    <name type="common">Topmouth culter</name>
    <dbReference type="NCBI Taxonomy" id="194366"/>
    <lineage>
        <taxon>Eukaryota</taxon>
        <taxon>Metazoa</taxon>
        <taxon>Chordata</taxon>
        <taxon>Craniata</taxon>
        <taxon>Vertebrata</taxon>
        <taxon>Euteleostomi</taxon>
        <taxon>Actinopterygii</taxon>
        <taxon>Neopterygii</taxon>
        <taxon>Teleostei</taxon>
        <taxon>Ostariophysi</taxon>
        <taxon>Cypriniformes</taxon>
        <taxon>Xenocyprididae</taxon>
        <taxon>Xenocypridinae</taxon>
        <taxon>Culter</taxon>
    </lineage>
</organism>
<dbReference type="EMBL" id="JAWDJR010000015">
    <property type="protein sequence ID" value="KAK9961647.1"/>
    <property type="molecule type" value="Genomic_DNA"/>
</dbReference>
<keyword evidence="3 10" id="KW-0808">Transferase</keyword>
<keyword evidence="12" id="KW-1185">Reference proteome</keyword>
<reference evidence="11 12" key="1">
    <citation type="submission" date="2024-05" db="EMBL/GenBank/DDBJ databases">
        <title>A high-quality chromosomal-level genome assembly of Topmouth culter (Culter alburnus).</title>
        <authorList>
            <person name="Zhao H."/>
        </authorList>
    </citation>
    <scope>NUCLEOTIDE SEQUENCE [LARGE SCALE GENOMIC DNA]</scope>
    <source>
        <strain evidence="11">CATC2023</strain>
        <tissue evidence="11">Muscle</tissue>
    </source>
</reference>
<keyword evidence="8" id="KW-1015">Disulfide bond</keyword>
<dbReference type="GO" id="GO:0016779">
    <property type="term" value="F:nucleotidyltransferase activity"/>
    <property type="evidence" value="ECO:0007669"/>
    <property type="project" value="UniProtKB-KW"/>
</dbReference>
<comment type="similarity">
    <text evidence="1 10">Belongs to the Arg-specific ADP-ribosyltransferase family.</text>
</comment>
<evidence type="ECO:0000256" key="9">
    <source>
        <dbReference type="ARBA" id="ARBA00047597"/>
    </source>
</evidence>
<evidence type="ECO:0000313" key="11">
    <source>
        <dbReference type="EMBL" id="KAK9961647.1"/>
    </source>
</evidence>
<dbReference type="InterPro" id="IPR050999">
    <property type="entry name" value="ADP-ribosyltransferase_ARG"/>
</dbReference>
<keyword evidence="7 10" id="KW-0520">NAD</keyword>
<name>A0AAW1ZL10_CULAL</name>
<dbReference type="FunFam" id="3.90.176.10:FF:000001">
    <property type="entry name" value="NAD(P)(+)--arginine ADP-ribosyltransferase"/>
    <property type="match status" value="1"/>
</dbReference>
<evidence type="ECO:0000256" key="8">
    <source>
        <dbReference type="ARBA" id="ARBA00023157"/>
    </source>
</evidence>
<dbReference type="Gene3D" id="3.90.176.10">
    <property type="entry name" value="Toxin ADP-ribosyltransferase, Chain A, domain 1"/>
    <property type="match status" value="1"/>
</dbReference>
<proteinExistence type="inferred from homology"/>
<comment type="caution">
    <text evidence="11">The sequence shown here is derived from an EMBL/GenBank/DDBJ whole genome shotgun (WGS) entry which is preliminary data.</text>
</comment>
<evidence type="ECO:0000256" key="1">
    <source>
        <dbReference type="ARBA" id="ARBA00009558"/>
    </source>
</evidence>
<dbReference type="GO" id="GO:0106274">
    <property type="term" value="F:NAD+-protein-arginine ADP-ribosyltransferase activity"/>
    <property type="evidence" value="ECO:0007669"/>
    <property type="project" value="UniProtKB-EC"/>
</dbReference>
<gene>
    <name evidence="11" type="ORF">ABG768_007061</name>
</gene>
<evidence type="ECO:0000256" key="10">
    <source>
        <dbReference type="RuleBase" id="RU361228"/>
    </source>
</evidence>
<dbReference type="Proteomes" id="UP001479290">
    <property type="component" value="Unassembled WGS sequence"/>
</dbReference>
<dbReference type="PRINTS" id="PR00970">
    <property type="entry name" value="RIBTRNSFRASE"/>
</dbReference>
<feature type="signal peptide" evidence="10">
    <location>
        <begin position="1"/>
        <end position="16"/>
    </location>
</feature>
<evidence type="ECO:0000256" key="5">
    <source>
        <dbReference type="ARBA" id="ARBA00022729"/>
    </source>
</evidence>
<evidence type="ECO:0000256" key="4">
    <source>
        <dbReference type="ARBA" id="ARBA00022695"/>
    </source>
</evidence>
<evidence type="ECO:0000256" key="6">
    <source>
        <dbReference type="ARBA" id="ARBA00022857"/>
    </source>
</evidence>